<accession>A0A7C8G0Q8</accession>
<protein>
    <submittedName>
        <fullName evidence="2">Uncharacterized protein</fullName>
    </submittedName>
</protein>
<evidence type="ECO:0000313" key="3">
    <source>
        <dbReference type="Proteomes" id="UP000479639"/>
    </source>
</evidence>
<comment type="caution">
    <text evidence="2">The sequence shown here is derived from an EMBL/GenBank/DDBJ whole genome shotgun (WGS) entry which is preliminary data.</text>
</comment>
<evidence type="ECO:0000313" key="2">
    <source>
        <dbReference type="EMBL" id="KAB1651151.1"/>
    </source>
</evidence>
<sequence>MSKKRKRTGRCAAERARRAATQQARAAGRDGVLWRQTAEEATLAAKPRYNGYACGHGAHGDAKYSRAKAKRAWRAQIGREGASRGSFLFLAYCGKFGAVPNMKAARVRTTSYTEREIPVQN</sequence>
<organism evidence="2 3">
    <name type="scientific">Adlercreutzia muris</name>
    <dbReference type="NCBI Taxonomy" id="1796610"/>
    <lineage>
        <taxon>Bacteria</taxon>
        <taxon>Bacillati</taxon>
        <taxon>Actinomycetota</taxon>
        <taxon>Coriobacteriia</taxon>
        <taxon>Eggerthellales</taxon>
        <taxon>Eggerthellaceae</taxon>
        <taxon>Adlercreutzia</taxon>
    </lineage>
</organism>
<dbReference type="Proteomes" id="UP000479639">
    <property type="component" value="Unassembled WGS sequence"/>
</dbReference>
<dbReference type="RefSeq" id="WP_151429846.1">
    <property type="nucleotide sequence ID" value="NZ_JANJZI010000009.1"/>
</dbReference>
<dbReference type="EMBL" id="WAJS01000005">
    <property type="protein sequence ID" value="KAB1651151.1"/>
    <property type="molecule type" value="Genomic_DNA"/>
</dbReference>
<proteinExistence type="predicted"/>
<name>A0A7C8G0Q8_9ACTN</name>
<evidence type="ECO:0000256" key="1">
    <source>
        <dbReference type="SAM" id="MobiDB-lite"/>
    </source>
</evidence>
<reference evidence="2 3" key="1">
    <citation type="submission" date="2019-09" db="EMBL/GenBank/DDBJ databases">
        <title>Whole genome shotgun sequencing (WGS) of Ellagibacter isourolithinifaciens DSM 104140(T) and Adlercreutzia muris DSM 29508(T).</title>
        <authorList>
            <person name="Stoll D.A."/>
            <person name="Danylec N."/>
            <person name="Huch M."/>
        </authorList>
    </citation>
    <scope>NUCLEOTIDE SEQUENCE [LARGE SCALE GENOMIC DNA]</scope>
    <source>
        <strain evidence="2 3">DSM 29508</strain>
    </source>
</reference>
<dbReference type="AlphaFoldDB" id="A0A7C8G0Q8"/>
<feature type="region of interest" description="Disordered" evidence="1">
    <location>
        <begin position="1"/>
        <end position="28"/>
    </location>
</feature>
<keyword evidence="3" id="KW-1185">Reference proteome</keyword>
<gene>
    <name evidence="2" type="ORF">F8D48_02610</name>
</gene>